<feature type="coiled-coil region" evidence="2">
    <location>
        <begin position="792"/>
        <end position="920"/>
    </location>
</feature>
<dbReference type="PANTHER" id="PTHR23159:SF31">
    <property type="entry name" value="CENTROSOME-ASSOCIATED PROTEIN CEP250 ISOFORM X1"/>
    <property type="match status" value="1"/>
</dbReference>
<evidence type="ECO:0000256" key="2">
    <source>
        <dbReference type="SAM" id="Coils"/>
    </source>
</evidence>
<feature type="coiled-coil region" evidence="2">
    <location>
        <begin position="587"/>
        <end position="627"/>
    </location>
</feature>
<organism evidence="4">
    <name type="scientific">Siphoviridae sp. ctGkF12</name>
    <dbReference type="NCBI Taxonomy" id="2826224"/>
    <lineage>
        <taxon>Viruses</taxon>
        <taxon>Duplodnaviria</taxon>
        <taxon>Heunggongvirae</taxon>
        <taxon>Uroviricota</taxon>
        <taxon>Caudoviricetes</taxon>
    </lineage>
</organism>
<protein>
    <submittedName>
        <fullName evidence="4">Tail tape measure protein</fullName>
    </submittedName>
</protein>
<feature type="coiled-coil region" evidence="2">
    <location>
        <begin position="361"/>
        <end position="488"/>
    </location>
</feature>
<evidence type="ECO:0000313" key="4">
    <source>
        <dbReference type="EMBL" id="DAD78468.1"/>
    </source>
</evidence>
<keyword evidence="1" id="KW-1245">Viral tail assembly</keyword>
<proteinExistence type="predicted"/>
<sequence>MNNDNGSIDFEARLRLEKLEEGVKEMEKMLNDSMKSSQKETDKLQQSINNLAKGAMAFFTISKAYDFAQKIIAVRSQFQQLEIAFGTMLKSKEKANALMAQMTDLAAKTPFGLQEVSEGAKRLLAFQVPAQEVTETLRRMGDVAAGLGVPMGQLIHVYGQVKAQGKLMTNDLYQFMNAGIPIIAELSKVVGKSETEIKDMVSAGKIGFAEVQAVIKGMTDEGGLFYNLMAEQSKTLSGQLSNLEDNFANVLNEIGKATEGIASGAISSVSFLVENYQTLGKVIAGLIATYGAYKTAILVNSAIVAVNAEITKGWTIAQLAQYRGLLLLEKAQKLLNTTMLSNPYVLVTTAVMGLISAYVFLREATDADTEATKRHNELREEQANKIDEERNRINKLIATIQDETKSWNERNKAFLELQKTTNGVLDKYSSLNQVLREMSQVLKELNGRYETMNEGLSRDAVKNTENTIKQKEAQIERLKAEMKTTASRDHRVALQMDINDIKRSIEADKILRKKQLKVVVKNDVANYESSLSGKSIDQIQAEKKLITEAYNLRKKQAKEAVSNLSVSKIDSNNPYLKYDWEELGMYNEVTERQIKLKQQEKKQIHDKNELLKEQHELQTKIKSLQGKTKKDDNELAQIDSWQKRHDEVSKILESKFGVKKETSKAKTKSELPTFDYEKAAREEARREQDFLFQKEQDRINIMEDGAKKRLAIIQLDYDRQEEEIRRRTEDQMAAFIEQQKAQAEAEGKWKRGQAFNEDTPEINAHRAKLQTEEQQLLASNHDYMLYQQEQVYKELLEKYQTYTDQRKAIEEKYNADIAALQAKLGADAPQVKKAQDEKARELKKLDILYKKEGTAIAKLFENMRKKTVKEIRETIADAEKEIDQLASMLDMGDKDNVDYIQNLKQQLEQARDTADRGDTVFGKLGTSIKNLFKAKPNTAEWQEAFNGMLSSAQSITSEFGQLGQEFEKLGQSTGNESLKRIGQTMQTVSNTLNRTLSMAQTGGSIGGGWGAAIGAVVGLVTSGIEAQSKARMEHERKIQEITAAKLNQQSDYNRLLYEERMLHKENTSVFGKKEVAIALGYLKEYRQQWEGLQKDIKSGLTKERKDYLDQNRFRILNKNWFDNQSEFEQKASNLEKINIAIGSYTKGSLWWKKTETIWGGITSVYPELIKANGEFNAELAKSIIKNVEFGESGKQALQDIIDQYDRAQESQKKFEEYVQNTFGELGKDITNSVYTALQKGEDAFESFSKTIGNVMGKLGKQLMYELYVADIFKDLQAKVLQAGKNSKGDSKVFAEQSSKLVGDFGSAMKGKIGEMQQFLKDWNTMSSNIGFDFINEQRKAVEKGLSRMSQDSADELNGQFRLQTQLSAEMKNAMLQSVKEFTETHEFMKVSFAQQLKHLAGIEANTYKLHKIETDIANMKAGISEITTKGIKIRS</sequence>
<feature type="domain" description="Tape measure protein N-terminal" evidence="3">
    <location>
        <begin position="69"/>
        <end position="255"/>
    </location>
</feature>
<dbReference type="GO" id="GO:0098003">
    <property type="term" value="P:viral tail assembly"/>
    <property type="evidence" value="ECO:0007669"/>
    <property type="project" value="UniProtKB-KW"/>
</dbReference>
<dbReference type="Pfam" id="PF20155">
    <property type="entry name" value="TMP_3"/>
    <property type="match status" value="1"/>
</dbReference>
<keyword evidence="1" id="KW-1188">Viral release from host cell</keyword>
<dbReference type="EMBL" id="BK014844">
    <property type="protein sequence ID" value="DAD78468.1"/>
    <property type="molecule type" value="Genomic_DNA"/>
</dbReference>
<dbReference type="InterPro" id="IPR013491">
    <property type="entry name" value="Tape_meas_N"/>
</dbReference>
<keyword evidence="2" id="KW-0175">Coiled coil</keyword>
<evidence type="ECO:0000259" key="3">
    <source>
        <dbReference type="Pfam" id="PF20155"/>
    </source>
</evidence>
<dbReference type="PANTHER" id="PTHR23159">
    <property type="entry name" value="CENTROSOMAL PROTEIN 2"/>
    <property type="match status" value="1"/>
</dbReference>
<accession>A0A8S5M8C3</accession>
<evidence type="ECO:0000256" key="1">
    <source>
        <dbReference type="ARBA" id="ARBA00022465"/>
    </source>
</evidence>
<name>A0A8S5M8C3_9CAUD</name>
<reference evidence="4" key="1">
    <citation type="journal article" date="2021" name="Proc. Natl. Acad. Sci. U.S.A.">
        <title>A Catalog of Tens of Thousands of Viruses from Human Metagenomes Reveals Hidden Associations with Chronic Diseases.</title>
        <authorList>
            <person name="Tisza M.J."/>
            <person name="Buck C.B."/>
        </authorList>
    </citation>
    <scope>NUCLEOTIDE SEQUENCE</scope>
    <source>
        <strain evidence="4">CtGkF12</strain>
    </source>
</reference>